<protein>
    <submittedName>
        <fullName evidence="1">Uncharacterized protein</fullName>
    </submittedName>
</protein>
<organism evidence="1 2">
    <name type="scientific">Lasiosphaeria miniovina</name>
    <dbReference type="NCBI Taxonomy" id="1954250"/>
    <lineage>
        <taxon>Eukaryota</taxon>
        <taxon>Fungi</taxon>
        <taxon>Dikarya</taxon>
        <taxon>Ascomycota</taxon>
        <taxon>Pezizomycotina</taxon>
        <taxon>Sordariomycetes</taxon>
        <taxon>Sordariomycetidae</taxon>
        <taxon>Sordariales</taxon>
        <taxon>Lasiosphaeriaceae</taxon>
        <taxon>Lasiosphaeria</taxon>
    </lineage>
</organism>
<accession>A0AA40AJA7</accession>
<name>A0AA40AJA7_9PEZI</name>
<proteinExistence type="predicted"/>
<keyword evidence="2" id="KW-1185">Reference proteome</keyword>
<dbReference type="AlphaFoldDB" id="A0AA40AJA7"/>
<gene>
    <name evidence="1" type="ORF">B0T26DRAFT_675302</name>
</gene>
<dbReference type="EMBL" id="JAUIRO010000004">
    <property type="protein sequence ID" value="KAK0716893.1"/>
    <property type="molecule type" value="Genomic_DNA"/>
</dbReference>
<reference evidence="1" key="1">
    <citation type="submission" date="2023-06" db="EMBL/GenBank/DDBJ databases">
        <title>Genome-scale phylogeny and comparative genomics of the fungal order Sordariales.</title>
        <authorList>
            <consortium name="Lawrence Berkeley National Laboratory"/>
            <person name="Hensen N."/>
            <person name="Bonometti L."/>
            <person name="Westerberg I."/>
            <person name="Brannstrom I.O."/>
            <person name="Guillou S."/>
            <person name="Cros-Aarteil S."/>
            <person name="Calhoun S."/>
            <person name="Haridas S."/>
            <person name="Kuo A."/>
            <person name="Mondo S."/>
            <person name="Pangilinan J."/>
            <person name="Riley R."/>
            <person name="LaButti K."/>
            <person name="Andreopoulos B."/>
            <person name="Lipzen A."/>
            <person name="Chen C."/>
            <person name="Yanf M."/>
            <person name="Daum C."/>
            <person name="Ng V."/>
            <person name="Clum A."/>
            <person name="Steindorff A."/>
            <person name="Ohm R."/>
            <person name="Martin F."/>
            <person name="Silar P."/>
            <person name="Natvig D."/>
            <person name="Lalanne C."/>
            <person name="Gautier V."/>
            <person name="Ament-velasquez S.L."/>
            <person name="Kruys A."/>
            <person name="Hutchinson M.I."/>
            <person name="Powell A.J."/>
            <person name="Barry K."/>
            <person name="Miller A.N."/>
            <person name="Grigoriev I.V."/>
            <person name="Debuchy R."/>
            <person name="Gladieux P."/>
            <person name="Thoren M.H."/>
            <person name="Johannesson H."/>
        </authorList>
    </citation>
    <scope>NUCLEOTIDE SEQUENCE</scope>
    <source>
        <strain evidence="1">SMH2392-1A</strain>
    </source>
</reference>
<evidence type="ECO:0000313" key="2">
    <source>
        <dbReference type="Proteomes" id="UP001172101"/>
    </source>
</evidence>
<comment type="caution">
    <text evidence="1">The sequence shown here is derived from an EMBL/GenBank/DDBJ whole genome shotgun (WGS) entry which is preliminary data.</text>
</comment>
<dbReference type="RefSeq" id="XP_060295686.1">
    <property type="nucleotide sequence ID" value="XM_060439813.1"/>
</dbReference>
<dbReference type="GeneID" id="85323083"/>
<sequence length="120" mass="13236">MTGIGWLMPAGSDLARWCQTVNTCNGVRVDRWLASRCVYQSRVHHVDVFTRARSIMPGQFLMGHVSSSSKAGSAQGEDTGIRCPNSKPQLLYEGRFWGSVTRQPDLTPPQVVRGIATFVV</sequence>
<evidence type="ECO:0000313" key="1">
    <source>
        <dbReference type="EMBL" id="KAK0716893.1"/>
    </source>
</evidence>
<dbReference type="Proteomes" id="UP001172101">
    <property type="component" value="Unassembled WGS sequence"/>
</dbReference>